<dbReference type="GO" id="GO:0046872">
    <property type="term" value="F:metal ion binding"/>
    <property type="evidence" value="ECO:0007669"/>
    <property type="project" value="UniProtKB-KW"/>
</dbReference>
<dbReference type="Pfam" id="PF01979">
    <property type="entry name" value="Amidohydro_1"/>
    <property type="match status" value="1"/>
</dbReference>
<gene>
    <name evidence="6" type="ORF">QRX50_37620</name>
</gene>
<dbReference type="InterPro" id="IPR006680">
    <property type="entry name" value="Amidohydro-rel"/>
</dbReference>
<keyword evidence="3" id="KW-0862">Zinc</keyword>
<dbReference type="Gene3D" id="3.20.20.140">
    <property type="entry name" value="Metal-dependent hydrolases"/>
    <property type="match status" value="1"/>
</dbReference>
<dbReference type="GO" id="GO:0016810">
    <property type="term" value="F:hydrolase activity, acting on carbon-nitrogen (but not peptide) bonds"/>
    <property type="evidence" value="ECO:0007669"/>
    <property type="project" value="InterPro"/>
</dbReference>
<dbReference type="SUPFAM" id="SSF51338">
    <property type="entry name" value="Composite domain of metallo-dependent hydrolases"/>
    <property type="match status" value="1"/>
</dbReference>
<evidence type="ECO:0000256" key="2">
    <source>
        <dbReference type="ARBA" id="ARBA00022801"/>
    </source>
</evidence>
<protein>
    <submittedName>
        <fullName evidence="6">Amidohydrolase family protein</fullName>
    </submittedName>
</protein>
<name>A0A9Y2MSV8_9PSEU</name>
<evidence type="ECO:0000313" key="6">
    <source>
        <dbReference type="EMBL" id="WIX77081.1"/>
    </source>
</evidence>
<evidence type="ECO:0000313" key="7">
    <source>
        <dbReference type="Proteomes" id="UP001236014"/>
    </source>
</evidence>
<feature type="domain" description="Amidohydrolase-related" evidence="4">
    <location>
        <begin position="68"/>
        <end position="422"/>
    </location>
</feature>
<dbReference type="EMBL" id="CP127294">
    <property type="protein sequence ID" value="WIX77081.1"/>
    <property type="molecule type" value="Genomic_DNA"/>
</dbReference>
<proteinExistence type="predicted"/>
<sequence length="462" mass="48884">MTHDVGGAVQTDLVITAGAIATMDATRRIIRHGAVAIAGSRIVAVGKRDEILAAYAPAKLIDRPGGLLTPGLIDCHHHPAGAFLISGVVDEQLQVNRLKERVIPHEDQLTEDEAYIAASASFAELIRHGTTCFADGAGPRTAATARAALDIGIRGVLAAKSGDQAGPFGGSVPTAEECLAEADDIHDRFHGAGDGRLKVWYDLDIPPAVSDRLLEGVVKRAAERDTGILGHFIGARTDARRNPDLERYQRFGALDQRLLLAHIAWLPESDIELLSTSDVSVAHSPSASLTGGNGWVAHGVIPELVAAGVNVTLGTDGAAISRFLDLVRVMYVAAAAHKDVRRDPLIMGAHSVFEMATVNAADALGWSAEIGSIQPGRAADLVVFDATGLSWFPNRLANPIADLVYSGSGTDAETVVIDGRVVLEDKQLKTVDVEQLTREVDRAADTALGRLGLRSAPRWPVE</sequence>
<dbReference type="PANTHER" id="PTHR43794:SF11">
    <property type="entry name" value="AMIDOHYDROLASE-RELATED DOMAIN-CONTAINING PROTEIN"/>
    <property type="match status" value="1"/>
</dbReference>
<dbReference type="InterPro" id="IPR032466">
    <property type="entry name" value="Metal_Hydrolase"/>
</dbReference>
<evidence type="ECO:0000259" key="4">
    <source>
        <dbReference type="Pfam" id="PF01979"/>
    </source>
</evidence>
<dbReference type="InterPro" id="IPR054418">
    <property type="entry name" value="MQNX/HUTI_composite_N"/>
</dbReference>
<dbReference type="InterPro" id="IPR011059">
    <property type="entry name" value="Metal-dep_hydrolase_composite"/>
</dbReference>
<evidence type="ECO:0000259" key="5">
    <source>
        <dbReference type="Pfam" id="PF22039"/>
    </source>
</evidence>
<organism evidence="6 7">
    <name type="scientific">Amycolatopsis carbonis</name>
    <dbReference type="NCBI Taxonomy" id="715471"/>
    <lineage>
        <taxon>Bacteria</taxon>
        <taxon>Bacillati</taxon>
        <taxon>Actinomycetota</taxon>
        <taxon>Actinomycetes</taxon>
        <taxon>Pseudonocardiales</taxon>
        <taxon>Pseudonocardiaceae</taxon>
        <taxon>Amycolatopsis</taxon>
    </lineage>
</organism>
<dbReference type="Proteomes" id="UP001236014">
    <property type="component" value="Chromosome"/>
</dbReference>
<dbReference type="AlphaFoldDB" id="A0A9Y2MSV8"/>
<keyword evidence="1" id="KW-0479">Metal-binding</keyword>
<feature type="domain" description="Aminodeoxyfutalosine deaminase/Imidazolonepropionase-like composite" evidence="5">
    <location>
        <begin position="33"/>
        <end position="55"/>
    </location>
</feature>
<dbReference type="PANTHER" id="PTHR43794">
    <property type="entry name" value="AMINOHYDROLASE SSNA-RELATED"/>
    <property type="match status" value="1"/>
</dbReference>
<reference evidence="6 7" key="1">
    <citation type="submission" date="2023-06" db="EMBL/GenBank/DDBJ databases">
        <authorList>
            <person name="Oyuntsetseg B."/>
            <person name="Kim S.B."/>
        </authorList>
    </citation>
    <scope>NUCLEOTIDE SEQUENCE [LARGE SCALE GENOMIC DNA]</scope>
    <source>
        <strain evidence="6 7">2-15</strain>
    </source>
</reference>
<dbReference type="InterPro" id="IPR050287">
    <property type="entry name" value="MTA/SAH_deaminase"/>
</dbReference>
<accession>A0A9Y2MSV8</accession>
<evidence type="ECO:0000256" key="1">
    <source>
        <dbReference type="ARBA" id="ARBA00022723"/>
    </source>
</evidence>
<dbReference type="Gene3D" id="2.30.40.10">
    <property type="entry name" value="Urease, subunit C, domain 1"/>
    <property type="match status" value="1"/>
</dbReference>
<keyword evidence="2" id="KW-0378">Hydrolase</keyword>
<keyword evidence="7" id="KW-1185">Reference proteome</keyword>
<dbReference type="KEGG" id="acab:QRX50_37620"/>
<dbReference type="SUPFAM" id="SSF51556">
    <property type="entry name" value="Metallo-dependent hydrolases"/>
    <property type="match status" value="1"/>
</dbReference>
<dbReference type="RefSeq" id="WP_285967823.1">
    <property type="nucleotide sequence ID" value="NZ_CP127294.1"/>
</dbReference>
<evidence type="ECO:0000256" key="3">
    <source>
        <dbReference type="ARBA" id="ARBA00022833"/>
    </source>
</evidence>
<dbReference type="Pfam" id="PF22039">
    <property type="entry name" value="HUTI_composite_bact"/>
    <property type="match status" value="1"/>
</dbReference>